<dbReference type="InterPro" id="IPR020568">
    <property type="entry name" value="Ribosomal_Su5_D2-typ_SF"/>
</dbReference>
<dbReference type="InterPro" id="IPR014721">
    <property type="entry name" value="Ribsml_uS5_D2-typ_fold_subgr"/>
</dbReference>
<evidence type="ECO:0000256" key="4">
    <source>
        <dbReference type="ARBA" id="ARBA00022777"/>
    </source>
</evidence>
<evidence type="ECO:0000256" key="6">
    <source>
        <dbReference type="ARBA" id="ARBA00023144"/>
    </source>
</evidence>
<name>A0ABW0GL10_9MICO</name>
<keyword evidence="3" id="KW-0547">Nucleotide-binding</keyword>
<dbReference type="PRINTS" id="PR00473">
    <property type="entry name" value="GALCTOKINASE"/>
</dbReference>
<evidence type="ECO:0000259" key="8">
    <source>
        <dbReference type="Pfam" id="PF08544"/>
    </source>
</evidence>
<dbReference type="Pfam" id="PF10509">
    <property type="entry name" value="GalKase_gal_bdg"/>
    <property type="match status" value="1"/>
</dbReference>
<evidence type="ECO:0000313" key="10">
    <source>
        <dbReference type="EMBL" id="MFC5380179.1"/>
    </source>
</evidence>
<feature type="domain" description="GHMP kinase N-terminal" evidence="7">
    <location>
        <begin position="106"/>
        <end position="197"/>
    </location>
</feature>
<sequence>MSTDVLWAPAPEPHAHLDDVLDAFTTLVGGRPDGVWAAPGRVNLVGEHVDYNGGPVLPFAIPHRGLVAARRRDDGLLRLASRQDGSRWEGPVAGLAPGGVPGWAAYAAGVVWALAEVGLVGPHDVPGLDLVVDGRVPLGAGLSSSASLTCAVAVAVAGLAGLPDDDVARRSLAAACVRAENEFAGAPTGGMDQAVSLRARDGAVLLLDCATFDVEHVPVPADAELLVVDTRTHHALTDGQYGGRRSTCERAAGLLGVDRLADLLPGAAVDDAVVLDHVLPRLPDDELRRAVRHVLTEVGRVHEVVAHLRAGTLAGAGPALVASHASMRDDFRISTPELDLVVDSALVAGSPGARMTGGGFGGSAVVLAPPGGSDALAEAVTRAASDAGHRQPQVLRVRPSAPAGRVA</sequence>
<dbReference type="EMBL" id="JBHSLD010000006">
    <property type="protein sequence ID" value="MFC5380179.1"/>
    <property type="molecule type" value="Genomic_DNA"/>
</dbReference>
<dbReference type="InterPro" id="IPR036554">
    <property type="entry name" value="GHMP_kinase_C_sf"/>
</dbReference>
<keyword evidence="6" id="KW-0299">Galactose metabolism</keyword>
<dbReference type="Gene3D" id="3.30.230.10">
    <property type="match status" value="1"/>
</dbReference>
<keyword evidence="11" id="KW-1185">Reference proteome</keyword>
<dbReference type="InterPro" id="IPR013750">
    <property type="entry name" value="GHMP_kinase_C_dom"/>
</dbReference>
<dbReference type="PANTHER" id="PTHR10457:SF7">
    <property type="entry name" value="GALACTOKINASE-RELATED"/>
    <property type="match status" value="1"/>
</dbReference>
<protein>
    <submittedName>
        <fullName evidence="10">Galactokinase</fullName>
    </submittedName>
</protein>
<comment type="similarity">
    <text evidence="1">Belongs to the GHMP kinase family. GalK subfamily.</text>
</comment>
<dbReference type="RefSeq" id="WP_340267071.1">
    <property type="nucleotide sequence ID" value="NZ_JBBEOG010000001.1"/>
</dbReference>
<feature type="domain" description="GHMP kinase C-terminal" evidence="8">
    <location>
        <begin position="308"/>
        <end position="383"/>
    </location>
</feature>
<evidence type="ECO:0000256" key="2">
    <source>
        <dbReference type="ARBA" id="ARBA00022679"/>
    </source>
</evidence>
<dbReference type="Proteomes" id="UP001596122">
    <property type="component" value="Unassembled WGS sequence"/>
</dbReference>
<dbReference type="InterPro" id="IPR006206">
    <property type="entry name" value="Mevalonate/galactokinase"/>
</dbReference>
<dbReference type="PRINTS" id="PR00959">
    <property type="entry name" value="MEVGALKINASE"/>
</dbReference>
<dbReference type="InterPro" id="IPR006204">
    <property type="entry name" value="GHMP_kinase_N_dom"/>
</dbReference>
<keyword evidence="2" id="KW-0808">Transferase</keyword>
<organism evidence="10 11">
    <name type="scientific">Aquipuribacter nitratireducens</name>
    <dbReference type="NCBI Taxonomy" id="650104"/>
    <lineage>
        <taxon>Bacteria</taxon>
        <taxon>Bacillati</taxon>
        <taxon>Actinomycetota</taxon>
        <taxon>Actinomycetes</taxon>
        <taxon>Micrococcales</taxon>
        <taxon>Intrasporangiaceae</taxon>
        <taxon>Aquipuribacter</taxon>
    </lineage>
</organism>
<keyword evidence="5" id="KW-0067">ATP-binding</keyword>
<reference evidence="11" key="1">
    <citation type="journal article" date="2019" name="Int. J. Syst. Evol. Microbiol.">
        <title>The Global Catalogue of Microorganisms (GCM) 10K type strain sequencing project: providing services to taxonomists for standard genome sequencing and annotation.</title>
        <authorList>
            <consortium name="The Broad Institute Genomics Platform"/>
            <consortium name="The Broad Institute Genome Sequencing Center for Infectious Disease"/>
            <person name="Wu L."/>
            <person name="Ma J."/>
        </authorList>
    </citation>
    <scope>NUCLEOTIDE SEQUENCE [LARGE SCALE GENOMIC DNA]</scope>
    <source>
        <strain evidence="11">CCUG 43114</strain>
    </source>
</reference>
<dbReference type="Pfam" id="PF08544">
    <property type="entry name" value="GHMP_kinases_C"/>
    <property type="match status" value="1"/>
</dbReference>
<evidence type="ECO:0000256" key="3">
    <source>
        <dbReference type="ARBA" id="ARBA00022741"/>
    </source>
</evidence>
<dbReference type="InterPro" id="IPR019539">
    <property type="entry name" value="GalKase_N"/>
</dbReference>
<evidence type="ECO:0000259" key="9">
    <source>
        <dbReference type="Pfam" id="PF10509"/>
    </source>
</evidence>
<dbReference type="Gene3D" id="3.30.70.890">
    <property type="entry name" value="GHMP kinase, C-terminal domain"/>
    <property type="match status" value="1"/>
</dbReference>
<gene>
    <name evidence="10" type="ORF">ACFPJ6_05205</name>
</gene>
<comment type="caution">
    <text evidence="10">The sequence shown here is derived from an EMBL/GenBank/DDBJ whole genome shotgun (WGS) entry which is preliminary data.</text>
</comment>
<evidence type="ECO:0000313" key="11">
    <source>
        <dbReference type="Proteomes" id="UP001596122"/>
    </source>
</evidence>
<proteinExistence type="inferred from homology"/>
<dbReference type="InterPro" id="IPR006203">
    <property type="entry name" value="GHMP_knse_ATP-bd_CS"/>
</dbReference>
<dbReference type="Pfam" id="PF00288">
    <property type="entry name" value="GHMP_kinases_N"/>
    <property type="match status" value="1"/>
</dbReference>
<evidence type="ECO:0000259" key="7">
    <source>
        <dbReference type="Pfam" id="PF00288"/>
    </source>
</evidence>
<dbReference type="PANTHER" id="PTHR10457">
    <property type="entry name" value="MEVALONATE KINASE/GALACTOKINASE"/>
    <property type="match status" value="1"/>
</dbReference>
<feature type="domain" description="Galactokinase N-terminal" evidence="9">
    <location>
        <begin position="23"/>
        <end position="71"/>
    </location>
</feature>
<evidence type="ECO:0000256" key="1">
    <source>
        <dbReference type="ARBA" id="ARBA00006566"/>
    </source>
</evidence>
<accession>A0ABW0GL10</accession>
<keyword evidence="4" id="KW-0418">Kinase</keyword>
<dbReference type="SUPFAM" id="SSF55060">
    <property type="entry name" value="GHMP Kinase, C-terminal domain"/>
    <property type="match status" value="1"/>
</dbReference>
<dbReference type="SUPFAM" id="SSF54211">
    <property type="entry name" value="Ribosomal protein S5 domain 2-like"/>
    <property type="match status" value="1"/>
</dbReference>
<dbReference type="InterPro" id="IPR000705">
    <property type="entry name" value="Galactokinase"/>
</dbReference>
<evidence type="ECO:0000256" key="5">
    <source>
        <dbReference type="ARBA" id="ARBA00022840"/>
    </source>
</evidence>
<dbReference type="PIRSF" id="PIRSF000530">
    <property type="entry name" value="Galactokinase"/>
    <property type="match status" value="1"/>
</dbReference>
<dbReference type="PROSITE" id="PS00627">
    <property type="entry name" value="GHMP_KINASES_ATP"/>
    <property type="match status" value="1"/>
</dbReference>
<keyword evidence="6" id="KW-0119">Carbohydrate metabolism</keyword>